<dbReference type="GO" id="GO:0005634">
    <property type="term" value="C:nucleus"/>
    <property type="evidence" value="ECO:0007669"/>
    <property type="project" value="TreeGrafter"/>
</dbReference>
<dbReference type="PROSITE" id="PS50011">
    <property type="entry name" value="PROTEIN_KINASE_DOM"/>
    <property type="match status" value="1"/>
</dbReference>
<organism evidence="2 3">
    <name type="scientific">Dichotomopilus funicola</name>
    <dbReference type="NCBI Taxonomy" id="1934379"/>
    <lineage>
        <taxon>Eukaryota</taxon>
        <taxon>Fungi</taxon>
        <taxon>Dikarya</taxon>
        <taxon>Ascomycota</taxon>
        <taxon>Pezizomycotina</taxon>
        <taxon>Sordariomycetes</taxon>
        <taxon>Sordariomycetidae</taxon>
        <taxon>Sordariales</taxon>
        <taxon>Chaetomiaceae</taxon>
        <taxon>Dichotomopilus</taxon>
    </lineage>
</organism>
<evidence type="ECO:0000259" key="1">
    <source>
        <dbReference type="PROSITE" id="PS50011"/>
    </source>
</evidence>
<protein>
    <recommendedName>
        <fullName evidence="1">Protein kinase domain-containing protein</fullName>
    </recommendedName>
</protein>
<dbReference type="RefSeq" id="XP_062633936.1">
    <property type="nucleotide sequence ID" value="XM_062778244.1"/>
</dbReference>
<dbReference type="SUPFAM" id="SSF56112">
    <property type="entry name" value="Protein kinase-like (PK-like)"/>
    <property type="match status" value="1"/>
</dbReference>
<dbReference type="InterPro" id="IPR000719">
    <property type="entry name" value="Prot_kinase_dom"/>
</dbReference>
<feature type="domain" description="Protein kinase" evidence="1">
    <location>
        <begin position="135"/>
        <end position="454"/>
    </location>
</feature>
<comment type="caution">
    <text evidence="2">The sequence shown here is derived from an EMBL/GenBank/DDBJ whole genome shotgun (WGS) entry which is preliminary data.</text>
</comment>
<dbReference type="PANTHER" id="PTHR44167:SF24">
    <property type="entry name" value="SERINE_THREONINE-PROTEIN KINASE CHK2"/>
    <property type="match status" value="1"/>
</dbReference>
<proteinExistence type="predicted"/>
<dbReference type="SMART" id="SM00220">
    <property type="entry name" value="S_TKc"/>
    <property type="match status" value="1"/>
</dbReference>
<dbReference type="Pfam" id="PF00069">
    <property type="entry name" value="Pkinase"/>
    <property type="match status" value="1"/>
</dbReference>
<accession>A0AAN6UXZ7</accession>
<dbReference type="InterPro" id="IPR011009">
    <property type="entry name" value="Kinase-like_dom_sf"/>
</dbReference>
<dbReference type="Proteomes" id="UP001302676">
    <property type="component" value="Unassembled WGS sequence"/>
</dbReference>
<dbReference type="GO" id="GO:0044773">
    <property type="term" value="P:mitotic DNA damage checkpoint signaling"/>
    <property type="evidence" value="ECO:0007669"/>
    <property type="project" value="TreeGrafter"/>
</dbReference>
<reference evidence="2" key="2">
    <citation type="submission" date="2023-05" db="EMBL/GenBank/DDBJ databases">
        <authorList>
            <consortium name="Lawrence Berkeley National Laboratory"/>
            <person name="Steindorff A."/>
            <person name="Hensen N."/>
            <person name="Bonometti L."/>
            <person name="Westerberg I."/>
            <person name="Brannstrom I.O."/>
            <person name="Guillou S."/>
            <person name="Cros-Aarteil S."/>
            <person name="Calhoun S."/>
            <person name="Haridas S."/>
            <person name="Kuo A."/>
            <person name="Mondo S."/>
            <person name="Pangilinan J."/>
            <person name="Riley R."/>
            <person name="Labutti K."/>
            <person name="Andreopoulos B."/>
            <person name="Lipzen A."/>
            <person name="Chen C."/>
            <person name="Yanf M."/>
            <person name="Daum C."/>
            <person name="Ng V."/>
            <person name="Clum A."/>
            <person name="Ohm R."/>
            <person name="Martin F."/>
            <person name="Silar P."/>
            <person name="Natvig D."/>
            <person name="Lalanne C."/>
            <person name="Gautier V."/>
            <person name="Ament-Velasquez S.L."/>
            <person name="Kruys A."/>
            <person name="Hutchinson M.I."/>
            <person name="Powell A.J."/>
            <person name="Barry K."/>
            <person name="Miller A.N."/>
            <person name="Grigoriev I.V."/>
            <person name="Debuchy R."/>
            <person name="Gladieux P."/>
            <person name="Thoren M.H."/>
            <person name="Johannesson H."/>
        </authorList>
    </citation>
    <scope>NUCLEOTIDE SEQUENCE</scope>
    <source>
        <strain evidence="2">CBS 141.50</strain>
    </source>
</reference>
<evidence type="ECO:0000313" key="3">
    <source>
        <dbReference type="Proteomes" id="UP001302676"/>
    </source>
</evidence>
<dbReference type="GO" id="GO:0004674">
    <property type="term" value="F:protein serine/threonine kinase activity"/>
    <property type="evidence" value="ECO:0007669"/>
    <property type="project" value="TreeGrafter"/>
</dbReference>
<name>A0AAN6UXZ7_9PEZI</name>
<dbReference type="PANTHER" id="PTHR44167">
    <property type="entry name" value="OVARIAN-SPECIFIC SERINE/THREONINE-PROTEIN KINASE LOK-RELATED"/>
    <property type="match status" value="1"/>
</dbReference>
<dbReference type="GeneID" id="87814857"/>
<dbReference type="Gene3D" id="1.10.510.10">
    <property type="entry name" value="Transferase(Phosphotransferase) domain 1"/>
    <property type="match status" value="1"/>
</dbReference>
<dbReference type="EMBL" id="MU853628">
    <property type="protein sequence ID" value="KAK4140565.1"/>
    <property type="molecule type" value="Genomic_DNA"/>
</dbReference>
<reference evidence="2" key="1">
    <citation type="journal article" date="2023" name="Mol. Phylogenet. Evol.">
        <title>Genome-scale phylogeny and comparative genomics of the fungal order Sordariales.</title>
        <authorList>
            <person name="Hensen N."/>
            <person name="Bonometti L."/>
            <person name="Westerberg I."/>
            <person name="Brannstrom I.O."/>
            <person name="Guillou S."/>
            <person name="Cros-Aarteil S."/>
            <person name="Calhoun S."/>
            <person name="Haridas S."/>
            <person name="Kuo A."/>
            <person name="Mondo S."/>
            <person name="Pangilinan J."/>
            <person name="Riley R."/>
            <person name="LaButti K."/>
            <person name="Andreopoulos B."/>
            <person name="Lipzen A."/>
            <person name="Chen C."/>
            <person name="Yan M."/>
            <person name="Daum C."/>
            <person name="Ng V."/>
            <person name="Clum A."/>
            <person name="Steindorff A."/>
            <person name="Ohm R.A."/>
            <person name="Martin F."/>
            <person name="Silar P."/>
            <person name="Natvig D.O."/>
            <person name="Lalanne C."/>
            <person name="Gautier V."/>
            <person name="Ament-Velasquez S.L."/>
            <person name="Kruys A."/>
            <person name="Hutchinson M.I."/>
            <person name="Powell A.J."/>
            <person name="Barry K."/>
            <person name="Miller A.N."/>
            <person name="Grigoriev I.V."/>
            <person name="Debuchy R."/>
            <person name="Gladieux P."/>
            <person name="Hiltunen Thoren M."/>
            <person name="Johannesson H."/>
        </authorList>
    </citation>
    <scope>NUCLEOTIDE SEQUENCE</scope>
    <source>
        <strain evidence="2">CBS 141.50</strain>
    </source>
</reference>
<evidence type="ECO:0000313" key="2">
    <source>
        <dbReference type="EMBL" id="KAK4140565.1"/>
    </source>
</evidence>
<dbReference type="GO" id="GO:0005524">
    <property type="term" value="F:ATP binding"/>
    <property type="evidence" value="ECO:0007669"/>
    <property type="project" value="InterPro"/>
</dbReference>
<dbReference type="CDD" id="cd00180">
    <property type="entry name" value="PKc"/>
    <property type="match status" value="1"/>
</dbReference>
<keyword evidence="3" id="KW-1185">Reference proteome</keyword>
<gene>
    <name evidence="2" type="ORF">C8A04DRAFT_14814</name>
</gene>
<dbReference type="AlphaFoldDB" id="A0AAN6UXZ7"/>
<sequence>MPENGGAERPYDPAPFADFTDVVSRAMLNHIGRDAAGNETGYVPFDNILDHYLRIFSTLVYAGRHAVPYLHSLFISRGHTDAKLPWAKPPPSPDDNFFTESFRSISDHQWRFFPLDFQAGQLDDLHLEDRRILPITLLNSIYSSPSGAVKIDSFTIHPGFDHLGPKVRDPSSPPRTLILKTYNKNRNHGYYKNEREGLQAYGTIEPPNIIRLYGSFQQLGSCCLILEYLDGGDLADFFRNDPPSTGEEVAQFWTNFFQIFHGLARIHQLWDSEENITQGIHQDLRPENILLQQGPSGSCYDFIPKLADFGLYTHAQTFRSTSGGPKGRDQRGNKLFRPNMITQWADIYSIGAIISHTASWIVGGISEQNAYQGLRDTYHKKYVGRIINGGYAGCFHDRIKTIPPVTQQHDRIRGICRQRSDEVTPMVLDLAEKSMLGPLPKDREAARIIRDKFIDGMYALANPGTPPLPPPSGGSVTTLGSPMWSNVVSPTSTLDGTSNLPLTPLTSQVAGLSLKPTITVSSHGIDTVPSINANSSENTLAAASHLTEPTLPTANSDTDAPPRLSGCSALSSNSTPCPIVSVDQVNEYKTAVRRKGKPADPDVADLFEYLQQNFGGRDQMFFIDDSRTMGTHDRDTISSAFKALGYMAKHLDPNKVELVFASDPKKVHKAKKIRKLNDLVTERNFAGEPHYMNARLGEFLGRVIIPHLPFKLLGRNINPLARKKVSVYIFTDGEWGPDLRQGQADGGGLQQPVQNLVKVLKRRELDRTQVSLHFVRFGDSARGEAHLKHLDDCLREDDWDIIDVKHINSGVRSMMIGPLTRDNDDREG</sequence>